<evidence type="ECO:0000313" key="1">
    <source>
        <dbReference type="EMBL" id="KAK7368416.1"/>
    </source>
</evidence>
<protein>
    <submittedName>
        <fullName evidence="1">Uncharacterized protein</fullName>
    </submittedName>
</protein>
<organism evidence="1 2">
    <name type="scientific">Phaseolus coccineus</name>
    <name type="common">Scarlet runner bean</name>
    <name type="synonym">Phaseolus multiflorus</name>
    <dbReference type="NCBI Taxonomy" id="3886"/>
    <lineage>
        <taxon>Eukaryota</taxon>
        <taxon>Viridiplantae</taxon>
        <taxon>Streptophyta</taxon>
        <taxon>Embryophyta</taxon>
        <taxon>Tracheophyta</taxon>
        <taxon>Spermatophyta</taxon>
        <taxon>Magnoliopsida</taxon>
        <taxon>eudicotyledons</taxon>
        <taxon>Gunneridae</taxon>
        <taxon>Pentapetalae</taxon>
        <taxon>rosids</taxon>
        <taxon>fabids</taxon>
        <taxon>Fabales</taxon>
        <taxon>Fabaceae</taxon>
        <taxon>Papilionoideae</taxon>
        <taxon>50 kb inversion clade</taxon>
        <taxon>NPAAA clade</taxon>
        <taxon>indigoferoid/millettioid clade</taxon>
        <taxon>Phaseoleae</taxon>
        <taxon>Phaseolus</taxon>
    </lineage>
</organism>
<dbReference type="Proteomes" id="UP001374584">
    <property type="component" value="Unassembled WGS sequence"/>
</dbReference>
<evidence type="ECO:0000313" key="2">
    <source>
        <dbReference type="Proteomes" id="UP001374584"/>
    </source>
</evidence>
<dbReference type="AlphaFoldDB" id="A0AAN9N8N7"/>
<gene>
    <name evidence="1" type="ORF">VNO80_10441</name>
</gene>
<proteinExistence type="predicted"/>
<comment type="caution">
    <text evidence="1">The sequence shown here is derived from an EMBL/GenBank/DDBJ whole genome shotgun (WGS) entry which is preliminary data.</text>
</comment>
<sequence length="79" mass="9276">MKHAVIAIAITLLHTYNPKQIKCEEFQGVEVDCLGFGVKFKNGELNFKFEEVNEVVIERQERVRGRRLRRARVLMGRME</sequence>
<dbReference type="EMBL" id="JAYMYR010000004">
    <property type="protein sequence ID" value="KAK7368416.1"/>
    <property type="molecule type" value="Genomic_DNA"/>
</dbReference>
<accession>A0AAN9N8N7</accession>
<name>A0AAN9N8N7_PHACN</name>
<reference evidence="1 2" key="1">
    <citation type="submission" date="2024-01" db="EMBL/GenBank/DDBJ databases">
        <title>The genomes of 5 underutilized Papilionoideae crops provide insights into root nodulation and disease resistanc.</title>
        <authorList>
            <person name="Jiang F."/>
        </authorList>
    </citation>
    <scope>NUCLEOTIDE SEQUENCE [LARGE SCALE GENOMIC DNA]</scope>
    <source>
        <strain evidence="1">JINMINGXINNONG_FW02</strain>
        <tissue evidence="1">Leaves</tissue>
    </source>
</reference>
<keyword evidence="2" id="KW-1185">Reference proteome</keyword>